<protein>
    <submittedName>
        <fullName evidence="1">Uncharacterized protein</fullName>
    </submittedName>
</protein>
<proteinExistence type="predicted"/>
<name>A0A1G9IVF4_9BACL</name>
<accession>A0A1G9IVF4</accession>
<organism evidence="1 2">
    <name type="scientific">Paenibacillus jilunlii</name>
    <dbReference type="NCBI Taxonomy" id="682956"/>
    <lineage>
        <taxon>Bacteria</taxon>
        <taxon>Bacillati</taxon>
        <taxon>Bacillota</taxon>
        <taxon>Bacilli</taxon>
        <taxon>Bacillales</taxon>
        <taxon>Paenibacillaceae</taxon>
        <taxon>Paenibacillus</taxon>
    </lineage>
</organism>
<reference evidence="1 2" key="1">
    <citation type="submission" date="2016-10" db="EMBL/GenBank/DDBJ databases">
        <authorList>
            <person name="de Groot N.N."/>
        </authorList>
    </citation>
    <scope>NUCLEOTIDE SEQUENCE [LARGE SCALE GENOMIC DNA]</scope>
    <source>
        <strain evidence="1 2">CGMCC 1.10239</strain>
    </source>
</reference>
<dbReference type="EMBL" id="FNGM01000002">
    <property type="protein sequence ID" value="SDL29102.1"/>
    <property type="molecule type" value="Genomic_DNA"/>
</dbReference>
<evidence type="ECO:0000313" key="2">
    <source>
        <dbReference type="Proteomes" id="UP000182783"/>
    </source>
</evidence>
<gene>
    <name evidence="1" type="ORF">SAMN05216191_102216</name>
</gene>
<evidence type="ECO:0000313" key="1">
    <source>
        <dbReference type="EMBL" id="SDL29102.1"/>
    </source>
</evidence>
<sequence length="34" mass="3765">MEPAPTILAEMEEATNAPAYLLHSICFFIEVISL</sequence>
<dbReference type="AlphaFoldDB" id="A0A1G9IVF4"/>
<dbReference type="Proteomes" id="UP000182783">
    <property type="component" value="Unassembled WGS sequence"/>
</dbReference>